<keyword evidence="2" id="KW-0732">Signal</keyword>
<feature type="transmembrane region" description="Helical" evidence="1">
    <location>
        <begin position="33"/>
        <end position="55"/>
    </location>
</feature>
<keyword evidence="4" id="KW-1185">Reference proteome</keyword>
<dbReference type="PANTHER" id="PTHR33659:SF12">
    <property type="match status" value="1"/>
</dbReference>
<dbReference type="PANTHER" id="PTHR33659">
    <property type="entry name" value="PROTEIN, PUTATIVE-RELATED-RELATED"/>
    <property type="match status" value="1"/>
</dbReference>
<comment type="caution">
    <text evidence="3">The sequence shown here is derived from an EMBL/GenBank/DDBJ whole genome shotgun (WGS) entry which is preliminary data.</text>
</comment>
<organism evidence="3 4">
    <name type="scientific">Anisodus tanguticus</name>
    <dbReference type="NCBI Taxonomy" id="243964"/>
    <lineage>
        <taxon>Eukaryota</taxon>
        <taxon>Viridiplantae</taxon>
        <taxon>Streptophyta</taxon>
        <taxon>Embryophyta</taxon>
        <taxon>Tracheophyta</taxon>
        <taxon>Spermatophyta</taxon>
        <taxon>Magnoliopsida</taxon>
        <taxon>eudicotyledons</taxon>
        <taxon>Gunneridae</taxon>
        <taxon>Pentapetalae</taxon>
        <taxon>asterids</taxon>
        <taxon>lamiids</taxon>
        <taxon>Solanales</taxon>
        <taxon>Solanaceae</taxon>
        <taxon>Solanoideae</taxon>
        <taxon>Hyoscyameae</taxon>
        <taxon>Anisodus</taxon>
    </lineage>
</organism>
<feature type="chain" id="PRO_5041997667" evidence="2">
    <location>
        <begin position="18"/>
        <end position="57"/>
    </location>
</feature>
<evidence type="ECO:0000256" key="2">
    <source>
        <dbReference type="SAM" id="SignalP"/>
    </source>
</evidence>
<evidence type="ECO:0000313" key="3">
    <source>
        <dbReference type="EMBL" id="KAK4379667.1"/>
    </source>
</evidence>
<evidence type="ECO:0000256" key="1">
    <source>
        <dbReference type="SAM" id="Phobius"/>
    </source>
</evidence>
<reference evidence="3" key="1">
    <citation type="submission" date="2023-12" db="EMBL/GenBank/DDBJ databases">
        <title>Genome assembly of Anisodus tanguticus.</title>
        <authorList>
            <person name="Wang Y.-J."/>
        </authorList>
    </citation>
    <scope>NUCLEOTIDE SEQUENCE</scope>
    <source>
        <strain evidence="3">KB-2021</strain>
        <tissue evidence="3">Leaf</tissue>
    </source>
</reference>
<dbReference type="EMBL" id="JAVYJV010000001">
    <property type="protein sequence ID" value="KAK4379667.1"/>
    <property type="molecule type" value="Genomic_DNA"/>
</dbReference>
<keyword evidence="1" id="KW-1133">Transmembrane helix</keyword>
<accession>A0AAE1T2L6</accession>
<keyword evidence="1" id="KW-0812">Transmembrane</keyword>
<name>A0AAE1T2L6_9SOLA</name>
<proteinExistence type="predicted"/>
<gene>
    <name evidence="3" type="ORF">RND71_001529</name>
</gene>
<keyword evidence="1" id="KW-0472">Membrane</keyword>
<sequence>MTLFFAIVAILSVVTSGQEVTLAPAPSPDQGGTISLPASGAIVCSSLILSLAALLRN</sequence>
<protein>
    <submittedName>
        <fullName evidence="3">Uncharacterized protein</fullName>
    </submittedName>
</protein>
<dbReference type="Proteomes" id="UP001291623">
    <property type="component" value="Unassembled WGS sequence"/>
</dbReference>
<dbReference type="AlphaFoldDB" id="A0AAE1T2L6"/>
<evidence type="ECO:0000313" key="4">
    <source>
        <dbReference type="Proteomes" id="UP001291623"/>
    </source>
</evidence>
<feature type="signal peptide" evidence="2">
    <location>
        <begin position="1"/>
        <end position="17"/>
    </location>
</feature>